<dbReference type="KEGG" id="eff:skT53_16320"/>
<dbReference type="PANTHER" id="PTHR33055:SF15">
    <property type="entry name" value="TRANSPOSASE-RELATED"/>
    <property type="match status" value="1"/>
</dbReference>
<dbReference type="InterPro" id="IPR047650">
    <property type="entry name" value="Transpos_IS110"/>
</dbReference>
<dbReference type="GO" id="GO:0004803">
    <property type="term" value="F:transposase activity"/>
    <property type="evidence" value="ECO:0007669"/>
    <property type="project" value="InterPro"/>
</dbReference>
<dbReference type="Proteomes" id="UP000593802">
    <property type="component" value="Chromosome"/>
</dbReference>
<dbReference type="GO" id="GO:0006313">
    <property type="term" value="P:DNA transposition"/>
    <property type="evidence" value="ECO:0007669"/>
    <property type="project" value="InterPro"/>
</dbReference>
<accession>A0A7I8D9G4</accession>
<dbReference type="EMBL" id="AP023366">
    <property type="protein sequence ID" value="BCJ86647.1"/>
    <property type="molecule type" value="Genomic_DNA"/>
</dbReference>
<name>A0A7I8D9G4_9BACL</name>
<feature type="domain" description="Transposase IS116/IS110/IS902 C-terminal" evidence="1">
    <location>
        <begin position="33"/>
        <end position="118"/>
    </location>
</feature>
<proteinExistence type="predicted"/>
<dbReference type="Pfam" id="PF02371">
    <property type="entry name" value="Transposase_20"/>
    <property type="match status" value="1"/>
</dbReference>
<dbReference type="GO" id="GO:0003677">
    <property type="term" value="F:DNA binding"/>
    <property type="evidence" value="ECO:0007669"/>
    <property type="project" value="InterPro"/>
</dbReference>
<protein>
    <recommendedName>
        <fullName evidence="1">Transposase IS116/IS110/IS902 C-terminal domain-containing protein</fullName>
    </recommendedName>
</protein>
<evidence type="ECO:0000313" key="3">
    <source>
        <dbReference type="Proteomes" id="UP000593802"/>
    </source>
</evidence>
<dbReference type="InterPro" id="IPR003346">
    <property type="entry name" value="Transposase_20"/>
</dbReference>
<keyword evidence="3" id="KW-1185">Reference proteome</keyword>
<gene>
    <name evidence="2" type="ORF">skT53_16320</name>
</gene>
<dbReference type="PANTHER" id="PTHR33055">
    <property type="entry name" value="TRANSPOSASE FOR INSERTION SEQUENCE ELEMENT IS1111A"/>
    <property type="match status" value="1"/>
</dbReference>
<dbReference type="AlphaFoldDB" id="A0A7I8D9G4"/>
<organism evidence="2 3">
    <name type="scientific">Effusibacillus dendaii</name>
    <dbReference type="NCBI Taxonomy" id="2743772"/>
    <lineage>
        <taxon>Bacteria</taxon>
        <taxon>Bacillati</taxon>
        <taxon>Bacillota</taxon>
        <taxon>Bacilli</taxon>
        <taxon>Bacillales</taxon>
        <taxon>Alicyclobacillaceae</taxon>
        <taxon>Effusibacillus</taxon>
    </lineage>
</organism>
<evidence type="ECO:0000313" key="2">
    <source>
        <dbReference type="EMBL" id="BCJ86647.1"/>
    </source>
</evidence>
<sequence length="163" mass="18574">MLAASIESIKSLQSQLKKLDQSIARVLDGIPNTLQSVPGIGPVLAAGILSEIGDIHRFKDQASLAKYAGLTWSKHQSGKFEADARKMIRSGNRYLRYYLIEAANSVQRNLPEYRAYYQQKYREVNKHQHKRALALTARKLVRMVDALLRNNQLYTPERPVKHT</sequence>
<evidence type="ECO:0000259" key="1">
    <source>
        <dbReference type="Pfam" id="PF02371"/>
    </source>
</evidence>
<reference evidence="2 3" key="1">
    <citation type="submission" date="2020-08" db="EMBL/GenBank/DDBJ databases">
        <title>Complete Genome Sequence of Effusibacillus dendaii Strain skT53, Isolated from Farmland soil.</title>
        <authorList>
            <person name="Konishi T."/>
            <person name="Kawasaki H."/>
        </authorList>
    </citation>
    <scope>NUCLEOTIDE SEQUENCE [LARGE SCALE GENOMIC DNA]</scope>
    <source>
        <strain evidence="3">skT53</strain>
    </source>
</reference>